<evidence type="ECO:0000313" key="1">
    <source>
        <dbReference type="EMBL" id="GAX22368.1"/>
    </source>
</evidence>
<sequence length="126" mass="14154">MAETGYDPKRSKVNKDKLDEFVQREIKGDLEEVPGIGPAAVKKLAEPDAQGNPGITTTYQLIGAYLSLKNSECDPVSHNDYFWYWLKEKGISSHRSGIVQCIAKKCNSFMPGLYDPSMYESDDEEE</sequence>
<dbReference type="OrthoDB" id="198303at2759"/>
<dbReference type="Gene3D" id="1.10.150.40">
    <property type="entry name" value="Barrier-to-autointegration factor, BAF"/>
    <property type="match status" value="1"/>
</dbReference>
<dbReference type="Proteomes" id="UP000198406">
    <property type="component" value="Unassembled WGS sequence"/>
</dbReference>
<evidence type="ECO:0000313" key="2">
    <source>
        <dbReference type="Proteomes" id="UP000198406"/>
    </source>
</evidence>
<organism evidence="1 2">
    <name type="scientific">Fistulifera solaris</name>
    <name type="common">Oleaginous diatom</name>
    <dbReference type="NCBI Taxonomy" id="1519565"/>
    <lineage>
        <taxon>Eukaryota</taxon>
        <taxon>Sar</taxon>
        <taxon>Stramenopiles</taxon>
        <taxon>Ochrophyta</taxon>
        <taxon>Bacillariophyta</taxon>
        <taxon>Bacillariophyceae</taxon>
        <taxon>Bacillariophycidae</taxon>
        <taxon>Naviculales</taxon>
        <taxon>Naviculaceae</taxon>
        <taxon>Fistulifera</taxon>
    </lineage>
</organism>
<dbReference type="EMBL" id="BDSP01000182">
    <property type="protein sequence ID" value="GAX22368.1"/>
    <property type="molecule type" value="Genomic_DNA"/>
</dbReference>
<proteinExistence type="predicted"/>
<keyword evidence="2" id="KW-1185">Reference proteome</keyword>
<dbReference type="InParanoid" id="A0A1Z5K8U0"/>
<reference evidence="1 2" key="1">
    <citation type="journal article" date="2015" name="Plant Cell">
        <title>Oil accumulation by the oleaginous diatom Fistulifera solaris as revealed by the genome and transcriptome.</title>
        <authorList>
            <person name="Tanaka T."/>
            <person name="Maeda Y."/>
            <person name="Veluchamy A."/>
            <person name="Tanaka M."/>
            <person name="Abida H."/>
            <person name="Marechal E."/>
            <person name="Bowler C."/>
            <person name="Muto M."/>
            <person name="Sunaga Y."/>
            <person name="Tanaka M."/>
            <person name="Yoshino T."/>
            <person name="Taniguchi T."/>
            <person name="Fukuda Y."/>
            <person name="Nemoto M."/>
            <person name="Matsumoto M."/>
            <person name="Wong P.S."/>
            <person name="Aburatani S."/>
            <person name="Fujibuchi W."/>
        </authorList>
    </citation>
    <scope>NUCLEOTIDE SEQUENCE [LARGE SCALE GENOMIC DNA]</scope>
    <source>
        <strain evidence="1 2">JPCC DA0580</strain>
    </source>
</reference>
<comment type="caution">
    <text evidence="1">The sequence shown here is derived from an EMBL/GenBank/DDBJ whole genome shotgun (WGS) entry which is preliminary data.</text>
</comment>
<dbReference type="InterPro" id="IPR036617">
    <property type="entry name" value="BAF_sf"/>
</dbReference>
<dbReference type="AlphaFoldDB" id="A0A1Z5K8U0"/>
<gene>
    <name evidence="1" type="ORF">FisN_3Hh424</name>
</gene>
<dbReference type="GO" id="GO:0003677">
    <property type="term" value="F:DNA binding"/>
    <property type="evidence" value="ECO:0007669"/>
    <property type="project" value="InterPro"/>
</dbReference>
<accession>A0A1Z5K8U0</accession>
<protein>
    <submittedName>
        <fullName evidence="1">Uncharacterized protein</fullName>
    </submittedName>
</protein>
<name>A0A1Z5K8U0_FISSO</name>